<organism evidence="1 2">
    <name type="scientific">Halalkalibacter nanhaiisediminis</name>
    <dbReference type="NCBI Taxonomy" id="688079"/>
    <lineage>
        <taxon>Bacteria</taxon>
        <taxon>Bacillati</taxon>
        <taxon>Bacillota</taxon>
        <taxon>Bacilli</taxon>
        <taxon>Bacillales</taxon>
        <taxon>Bacillaceae</taxon>
        <taxon>Halalkalibacter</taxon>
    </lineage>
</organism>
<dbReference type="Proteomes" id="UP000315711">
    <property type="component" value="Unassembled WGS sequence"/>
</dbReference>
<dbReference type="RefSeq" id="WP_144450523.1">
    <property type="nucleotide sequence ID" value="NZ_VLKZ01000005.1"/>
</dbReference>
<dbReference type="EMBL" id="VLKZ01000005">
    <property type="protein sequence ID" value="TWI56327.1"/>
    <property type="molecule type" value="Genomic_DNA"/>
</dbReference>
<keyword evidence="2" id="KW-1185">Reference proteome</keyword>
<proteinExistence type="predicted"/>
<protein>
    <submittedName>
        <fullName evidence="1">Uncharacterized protein</fullName>
    </submittedName>
</protein>
<dbReference type="AlphaFoldDB" id="A0A562QHU4"/>
<gene>
    <name evidence="1" type="ORF">IQ10_02221</name>
</gene>
<reference evidence="1 2" key="1">
    <citation type="journal article" date="2015" name="Stand. Genomic Sci.">
        <title>Genomic Encyclopedia of Bacterial and Archaeal Type Strains, Phase III: the genomes of soil and plant-associated and newly described type strains.</title>
        <authorList>
            <person name="Whitman W.B."/>
            <person name="Woyke T."/>
            <person name="Klenk H.P."/>
            <person name="Zhou Y."/>
            <person name="Lilburn T.G."/>
            <person name="Beck B.J."/>
            <person name="De Vos P."/>
            <person name="Vandamme P."/>
            <person name="Eisen J.A."/>
            <person name="Garrity G."/>
            <person name="Hugenholtz P."/>
            <person name="Kyrpides N.C."/>
        </authorList>
    </citation>
    <scope>NUCLEOTIDE SEQUENCE [LARGE SCALE GENOMIC DNA]</scope>
    <source>
        <strain evidence="1 2">CGMCC 1.10116</strain>
    </source>
</reference>
<name>A0A562QHU4_9BACI</name>
<evidence type="ECO:0000313" key="2">
    <source>
        <dbReference type="Proteomes" id="UP000315711"/>
    </source>
</evidence>
<comment type="caution">
    <text evidence="1">The sequence shown here is derived from an EMBL/GenBank/DDBJ whole genome shotgun (WGS) entry which is preliminary data.</text>
</comment>
<evidence type="ECO:0000313" key="1">
    <source>
        <dbReference type="EMBL" id="TWI56327.1"/>
    </source>
</evidence>
<accession>A0A562QHU4</accession>
<sequence>MNNNLNLLQKNAKVYLTEAEYQQFVKLLQDRHSDNISIRMYANAELSKMARILMKQVRSQRNKRPREMSHA</sequence>